<reference evidence="2" key="1">
    <citation type="journal article" date="2011" name="PLoS Biol.">
        <title>Gene gain and loss during evolution of obligate parasitism in the white rust pathogen of Arabidopsis thaliana.</title>
        <authorList>
            <person name="Kemen E."/>
            <person name="Gardiner A."/>
            <person name="Schultz-Larsen T."/>
            <person name="Kemen A.C."/>
            <person name="Balmuth A.L."/>
            <person name="Robert-Seilaniantz A."/>
            <person name="Bailey K."/>
            <person name="Holub E."/>
            <person name="Studholme D.J."/>
            <person name="Maclean D."/>
            <person name="Jones J.D."/>
        </authorList>
    </citation>
    <scope>NUCLEOTIDE SEQUENCE</scope>
</reference>
<evidence type="ECO:0000313" key="2">
    <source>
        <dbReference type="EMBL" id="CCA22511.1"/>
    </source>
</evidence>
<dbReference type="HOGENOM" id="CLU_1771492_0_0_1"/>
<keyword evidence="1" id="KW-0732">Signal</keyword>
<name>F0WMH9_9STRA</name>
<protein>
    <submittedName>
        <fullName evidence="2">AlNc14C157G7669 protein</fullName>
    </submittedName>
</protein>
<feature type="signal peptide" evidence="1">
    <location>
        <begin position="1"/>
        <end position="23"/>
    </location>
</feature>
<proteinExistence type="predicted"/>
<accession>F0WMH9</accession>
<dbReference type="AlphaFoldDB" id="F0WMH9"/>
<reference evidence="2" key="2">
    <citation type="submission" date="2011-02" db="EMBL/GenBank/DDBJ databases">
        <authorList>
            <person name="MacLean D."/>
        </authorList>
    </citation>
    <scope>NUCLEOTIDE SEQUENCE</scope>
</reference>
<sequence length="147" mass="16388">MNIQLLKAYILAIIGVFPVHHSAVDVGYIKLVRKPSANSAERVQRGVYATISKSEEKNKNYQITFSVYSVTEHYVTLPNCCDNEIQDPIPKDSPSYECAEGRVTLLSETSSASIEGLSNCEQSLNKFHILISTVFFNFDLARINLIG</sequence>
<evidence type="ECO:0000256" key="1">
    <source>
        <dbReference type="SAM" id="SignalP"/>
    </source>
</evidence>
<organism evidence="2">
    <name type="scientific">Albugo laibachii Nc14</name>
    <dbReference type="NCBI Taxonomy" id="890382"/>
    <lineage>
        <taxon>Eukaryota</taxon>
        <taxon>Sar</taxon>
        <taxon>Stramenopiles</taxon>
        <taxon>Oomycota</taxon>
        <taxon>Peronosporomycetes</taxon>
        <taxon>Albuginales</taxon>
        <taxon>Albuginaceae</taxon>
        <taxon>Albugo</taxon>
    </lineage>
</organism>
<gene>
    <name evidence="2" type="primary">AlNc14C157G7669</name>
    <name evidence="2" type="ORF">ALNC14_086540</name>
</gene>
<feature type="chain" id="PRO_5003259528" evidence="1">
    <location>
        <begin position="24"/>
        <end position="147"/>
    </location>
</feature>
<dbReference type="EMBL" id="FR824202">
    <property type="protein sequence ID" value="CCA22511.1"/>
    <property type="molecule type" value="Genomic_DNA"/>
</dbReference>